<reference evidence="1 2" key="1">
    <citation type="journal article" date="2018" name="Front. Plant Sci.">
        <title>Red Clover (Trifolium pratense) and Zigzag Clover (T. medium) - A Picture of Genomic Similarities and Differences.</title>
        <authorList>
            <person name="Dluhosova J."/>
            <person name="Istvanek J."/>
            <person name="Nedelnik J."/>
            <person name="Repkova J."/>
        </authorList>
    </citation>
    <scope>NUCLEOTIDE SEQUENCE [LARGE SCALE GENOMIC DNA]</scope>
    <source>
        <strain evidence="2">cv. 10/8</strain>
        <tissue evidence="1">Leaf</tissue>
    </source>
</reference>
<organism evidence="1 2">
    <name type="scientific">Trifolium medium</name>
    <dbReference type="NCBI Taxonomy" id="97028"/>
    <lineage>
        <taxon>Eukaryota</taxon>
        <taxon>Viridiplantae</taxon>
        <taxon>Streptophyta</taxon>
        <taxon>Embryophyta</taxon>
        <taxon>Tracheophyta</taxon>
        <taxon>Spermatophyta</taxon>
        <taxon>Magnoliopsida</taxon>
        <taxon>eudicotyledons</taxon>
        <taxon>Gunneridae</taxon>
        <taxon>Pentapetalae</taxon>
        <taxon>rosids</taxon>
        <taxon>fabids</taxon>
        <taxon>Fabales</taxon>
        <taxon>Fabaceae</taxon>
        <taxon>Papilionoideae</taxon>
        <taxon>50 kb inversion clade</taxon>
        <taxon>NPAAA clade</taxon>
        <taxon>Hologalegina</taxon>
        <taxon>IRL clade</taxon>
        <taxon>Trifolieae</taxon>
        <taxon>Trifolium</taxon>
    </lineage>
</organism>
<dbReference type="Proteomes" id="UP000265520">
    <property type="component" value="Unassembled WGS sequence"/>
</dbReference>
<accession>A0A392LWZ4</accession>
<dbReference type="Gene3D" id="2.40.50.140">
    <property type="entry name" value="Nucleic acid-binding proteins"/>
    <property type="match status" value="1"/>
</dbReference>
<dbReference type="AlphaFoldDB" id="A0A392LWZ4"/>
<sequence length="93" mass="10825">MLIALHYEVFMDFNGNMRIVVKIQLSDHRGRFDCELRSDAVTQFQTLFNNSYEGLPIVMLQFARVKMEKGYVFVESVDDVTRVLVDPHIAELI</sequence>
<feature type="non-terminal residue" evidence="1">
    <location>
        <position position="93"/>
    </location>
</feature>
<gene>
    <name evidence="1" type="ORF">A2U01_0000219</name>
</gene>
<evidence type="ECO:0000313" key="1">
    <source>
        <dbReference type="EMBL" id="MCH79470.1"/>
    </source>
</evidence>
<evidence type="ECO:0000313" key="2">
    <source>
        <dbReference type="Proteomes" id="UP000265520"/>
    </source>
</evidence>
<proteinExistence type="predicted"/>
<dbReference type="EMBL" id="LXQA010000131">
    <property type="protein sequence ID" value="MCH79470.1"/>
    <property type="molecule type" value="Genomic_DNA"/>
</dbReference>
<dbReference type="InterPro" id="IPR012340">
    <property type="entry name" value="NA-bd_OB-fold"/>
</dbReference>
<protein>
    <submittedName>
        <fullName evidence="1">Fgenesh protein</fullName>
    </submittedName>
</protein>
<keyword evidence="2" id="KW-1185">Reference proteome</keyword>
<name>A0A392LWZ4_9FABA</name>
<comment type="caution">
    <text evidence="1">The sequence shown here is derived from an EMBL/GenBank/DDBJ whole genome shotgun (WGS) entry which is preliminary data.</text>
</comment>